<gene>
    <name evidence="2" type="ORF">Prum_052680</name>
</gene>
<feature type="region of interest" description="Disordered" evidence="1">
    <location>
        <begin position="138"/>
        <end position="184"/>
    </location>
</feature>
<feature type="compositionally biased region" description="Basic residues" evidence="1">
    <location>
        <begin position="139"/>
        <end position="156"/>
    </location>
</feature>
<keyword evidence="3" id="KW-1185">Reference proteome</keyword>
<dbReference type="Gene3D" id="3.50.50.60">
    <property type="entry name" value="FAD/NAD(P)-binding domain"/>
    <property type="match status" value="1"/>
</dbReference>
<organism evidence="2 3">
    <name type="scientific">Phytohabitans rumicis</name>
    <dbReference type="NCBI Taxonomy" id="1076125"/>
    <lineage>
        <taxon>Bacteria</taxon>
        <taxon>Bacillati</taxon>
        <taxon>Actinomycetota</taxon>
        <taxon>Actinomycetes</taxon>
        <taxon>Micromonosporales</taxon>
        <taxon>Micromonosporaceae</taxon>
    </lineage>
</organism>
<dbReference type="AlphaFoldDB" id="A0A6V8LC29"/>
<dbReference type="EMBL" id="BLPG01000001">
    <property type="protein sequence ID" value="GFJ91626.1"/>
    <property type="molecule type" value="Genomic_DNA"/>
</dbReference>
<dbReference type="SUPFAM" id="SSF51905">
    <property type="entry name" value="FAD/NAD(P)-binding domain"/>
    <property type="match status" value="1"/>
</dbReference>
<evidence type="ECO:0000313" key="2">
    <source>
        <dbReference type="EMBL" id="GFJ91626.1"/>
    </source>
</evidence>
<comment type="caution">
    <text evidence="2">The sequence shown here is derived from an EMBL/GenBank/DDBJ whole genome shotgun (WGS) entry which is preliminary data.</text>
</comment>
<proteinExistence type="predicted"/>
<evidence type="ECO:0000313" key="3">
    <source>
        <dbReference type="Proteomes" id="UP000482960"/>
    </source>
</evidence>
<dbReference type="Proteomes" id="UP000482960">
    <property type="component" value="Unassembled WGS sequence"/>
</dbReference>
<name>A0A6V8LC29_9ACTN</name>
<evidence type="ECO:0000256" key="1">
    <source>
        <dbReference type="SAM" id="MobiDB-lite"/>
    </source>
</evidence>
<accession>A0A6V8LC29</accession>
<dbReference type="InterPro" id="IPR036188">
    <property type="entry name" value="FAD/NAD-bd_sf"/>
</dbReference>
<reference evidence="2 3" key="2">
    <citation type="submission" date="2020-03" db="EMBL/GenBank/DDBJ databases">
        <authorList>
            <person name="Ichikawa N."/>
            <person name="Kimura A."/>
            <person name="Kitahashi Y."/>
            <person name="Uohara A."/>
        </authorList>
    </citation>
    <scope>NUCLEOTIDE SEQUENCE [LARGE SCALE GENOMIC DNA]</scope>
    <source>
        <strain evidence="2 3">NBRC 108638</strain>
    </source>
</reference>
<reference evidence="2 3" key="1">
    <citation type="submission" date="2020-03" db="EMBL/GenBank/DDBJ databases">
        <title>Whole genome shotgun sequence of Phytohabitans rumicis NBRC 108638.</title>
        <authorList>
            <person name="Komaki H."/>
            <person name="Tamura T."/>
        </authorList>
    </citation>
    <scope>NUCLEOTIDE SEQUENCE [LARGE SCALE GENOMIC DNA]</scope>
    <source>
        <strain evidence="2 3">NBRC 108638</strain>
    </source>
</reference>
<sequence>MSTPVADPTTPYDVAIVGGHLTPALLAAVLARQGVRVLLVDGPDRGTEPGGDSTVPYTTAVYQLLAERFDVPEIAAFAHFVDLPERVRRVSGIKKSLAFLHHTPGRRHDPAHTVQFHVPGSTASGIRTGRWSTTTPARLPRRTARTPCRTARRWSRSGRPVTGWPWPWRTAGSSPRGTRWTRAGSTPRCGPGWVRGAAGQRIRCSCAPACCRGSCAA</sequence>
<protein>
    <submittedName>
        <fullName evidence="2">Uncharacterized protein</fullName>
    </submittedName>
</protein>